<dbReference type="EMBL" id="LT962688">
    <property type="protein sequence ID" value="SOR28815.1"/>
    <property type="molecule type" value="Genomic_DNA"/>
</dbReference>
<gene>
    <name evidence="1" type="ORF">TK0001_2213</name>
</gene>
<dbReference type="AlphaFoldDB" id="A0A2N9ANA8"/>
<dbReference type="Proteomes" id="UP000233769">
    <property type="component" value="Chromosome tk0001"/>
</dbReference>
<protein>
    <submittedName>
        <fullName evidence="1">Uncharacterized protein</fullName>
    </submittedName>
</protein>
<reference evidence="2" key="1">
    <citation type="submission" date="2017-10" db="EMBL/GenBank/DDBJ databases">
        <authorList>
            <person name="Regsiter A."/>
            <person name="William W."/>
        </authorList>
    </citation>
    <scope>NUCLEOTIDE SEQUENCE [LARGE SCALE GENOMIC DNA]</scope>
</reference>
<name>A0A2N9ANA8_METEX</name>
<sequence>MSRAFYALTRPKQIAFRSAVVGMRDGRAPEAAREAWAALDIGEHALDRTHVLDLFDIAEERLALVPPGEREPIAAALLGGCP</sequence>
<organism evidence="1 2">
    <name type="scientific">Methylorubrum extorquens</name>
    <name type="common">Methylobacterium dichloromethanicum</name>
    <name type="synonym">Methylobacterium extorquens</name>
    <dbReference type="NCBI Taxonomy" id="408"/>
    <lineage>
        <taxon>Bacteria</taxon>
        <taxon>Pseudomonadati</taxon>
        <taxon>Pseudomonadota</taxon>
        <taxon>Alphaproteobacteria</taxon>
        <taxon>Hyphomicrobiales</taxon>
        <taxon>Methylobacteriaceae</taxon>
        <taxon>Methylorubrum</taxon>
    </lineage>
</organism>
<proteinExistence type="predicted"/>
<evidence type="ECO:0000313" key="2">
    <source>
        <dbReference type="Proteomes" id="UP000233769"/>
    </source>
</evidence>
<evidence type="ECO:0000313" key="1">
    <source>
        <dbReference type="EMBL" id="SOR28815.1"/>
    </source>
</evidence>
<accession>A0A2N9ANA8</accession>